<dbReference type="InterPro" id="IPR012349">
    <property type="entry name" value="Split_barrel_FMN-bd"/>
</dbReference>
<name>A0A6G7XHS9_9MICO</name>
<proteinExistence type="predicted"/>
<dbReference type="Pfam" id="PF12900">
    <property type="entry name" value="Pyridox_ox_2"/>
    <property type="match status" value="1"/>
</dbReference>
<gene>
    <name evidence="1" type="ORF">G7068_13540</name>
</gene>
<dbReference type="Proteomes" id="UP000502677">
    <property type="component" value="Chromosome"/>
</dbReference>
<sequence>MNPSSGPITVLSDTECWEHLATQRVGRLVTSVGDVVDIVPINFVVDGDTVVFRTAPGSKLSELTVNSSVVFEVDSFGETSGWSVVLRGRARALETEAEIAAAELLPLKPFVPTVKRVFVRIEATAVTGRSFVFGSEPDHDAVHNE</sequence>
<accession>A0A6G7XHS9</accession>
<dbReference type="AlphaFoldDB" id="A0A6G7XHS9"/>
<dbReference type="RefSeq" id="WP_166292443.1">
    <property type="nucleotide sequence ID" value="NZ_CP049863.1"/>
</dbReference>
<reference evidence="1 2" key="1">
    <citation type="submission" date="2020-03" db="EMBL/GenBank/DDBJ databases">
        <title>Leucobacter sp. nov., isolated from beetles.</title>
        <authorList>
            <person name="Hyun D.-W."/>
            <person name="Bae J.-W."/>
        </authorList>
    </citation>
    <scope>NUCLEOTIDE SEQUENCE [LARGE SCALE GENOMIC DNA]</scope>
    <source>
        <strain evidence="1 2">HDW9C</strain>
    </source>
</reference>
<dbReference type="EMBL" id="CP049863">
    <property type="protein sequence ID" value="QIK64103.1"/>
    <property type="molecule type" value="Genomic_DNA"/>
</dbReference>
<dbReference type="Gene3D" id="2.30.110.10">
    <property type="entry name" value="Electron Transport, Fmn-binding Protein, Chain A"/>
    <property type="match status" value="1"/>
</dbReference>
<dbReference type="SUPFAM" id="SSF50475">
    <property type="entry name" value="FMN-binding split barrel"/>
    <property type="match status" value="1"/>
</dbReference>
<evidence type="ECO:0000313" key="2">
    <source>
        <dbReference type="Proteomes" id="UP000502677"/>
    </source>
</evidence>
<protein>
    <submittedName>
        <fullName evidence="1">Pyridoxamine 5'-phosphate oxidase family protein</fullName>
    </submittedName>
</protein>
<keyword evidence="2" id="KW-1185">Reference proteome</keyword>
<dbReference type="KEGG" id="lvi:G7068_13540"/>
<organism evidence="1 2">
    <name type="scientific">Leucobacter viscericola</name>
    <dbReference type="NCBI Taxonomy" id="2714935"/>
    <lineage>
        <taxon>Bacteria</taxon>
        <taxon>Bacillati</taxon>
        <taxon>Actinomycetota</taxon>
        <taxon>Actinomycetes</taxon>
        <taxon>Micrococcales</taxon>
        <taxon>Microbacteriaceae</taxon>
        <taxon>Leucobacter</taxon>
    </lineage>
</organism>
<dbReference type="InterPro" id="IPR024747">
    <property type="entry name" value="Pyridox_Oxase-rel"/>
</dbReference>
<evidence type="ECO:0000313" key="1">
    <source>
        <dbReference type="EMBL" id="QIK64103.1"/>
    </source>
</evidence>